<proteinExistence type="predicted"/>
<evidence type="ECO:0000259" key="2">
    <source>
        <dbReference type="Pfam" id="PF15974"/>
    </source>
</evidence>
<dbReference type="Pfam" id="PF15974">
    <property type="entry name" value="Cadherin_tail"/>
    <property type="match status" value="1"/>
</dbReference>
<evidence type="ECO:0000256" key="1">
    <source>
        <dbReference type="SAM" id="MobiDB-lite"/>
    </source>
</evidence>
<sequence length="108" mass="11582">MLLLDGEGGGELSPPVGAGVNSNSWHFRYGAGQGYIPPQPLKPGEIPPEAFIIPGSPAIISIRHDPGPVDDKGDFISFGKKDEAKKKKKKKKDKKDKKDKGKDDSGDD</sequence>
<accession>A0ABV0T9K1</accession>
<protein>
    <submittedName>
        <fullName evidence="3">Protocadherin alpha-1</fullName>
    </submittedName>
</protein>
<dbReference type="EMBL" id="JAHRIQ010024536">
    <property type="protein sequence ID" value="MEQ2229106.1"/>
    <property type="molecule type" value="Genomic_DNA"/>
</dbReference>
<comment type="caution">
    <text evidence="3">The sequence shown here is derived from an EMBL/GenBank/DDBJ whole genome shotgun (WGS) entry which is preliminary data.</text>
</comment>
<feature type="compositionally biased region" description="Basic and acidic residues" evidence="1">
    <location>
        <begin position="62"/>
        <end position="85"/>
    </location>
</feature>
<keyword evidence="4" id="KW-1185">Reference proteome</keyword>
<feature type="domain" description="Cadherin C-terminal catenin-binding" evidence="2">
    <location>
        <begin position="9"/>
        <end position="95"/>
    </location>
</feature>
<organism evidence="3 4">
    <name type="scientific">Ilyodon furcidens</name>
    <name type="common">goldbreast splitfin</name>
    <dbReference type="NCBI Taxonomy" id="33524"/>
    <lineage>
        <taxon>Eukaryota</taxon>
        <taxon>Metazoa</taxon>
        <taxon>Chordata</taxon>
        <taxon>Craniata</taxon>
        <taxon>Vertebrata</taxon>
        <taxon>Euteleostomi</taxon>
        <taxon>Actinopterygii</taxon>
        <taxon>Neopterygii</taxon>
        <taxon>Teleostei</taxon>
        <taxon>Neoteleostei</taxon>
        <taxon>Acanthomorphata</taxon>
        <taxon>Ovalentaria</taxon>
        <taxon>Atherinomorphae</taxon>
        <taxon>Cyprinodontiformes</taxon>
        <taxon>Goodeidae</taxon>
        <taxon>Ilyodon</taxon>
    </lineage>
</organism>
<name>A0ABV0T9K1_9TELE</name>
<feature type="region of interest" description="Disordered" evidence="1">
    <location>
        <begin position="62"/>
        <end position="108"/>
    </location>
</feature>
<evidence type="ECO:0000313" key="4">
    <source>
        <dbReference type="Proteomes" id="UP001482620"/>
    </source>
</evidence>
<feature type="compositionally biased region" description="Basic and acidic residues" evidence="1">
    <location>
        <begin position="96"/>
        <end position="108"/>
    </location>
</feature>
<dbReference type="Proteomes" id="UP001482620">
    <property type="component" value="Unassembled WGS sequence"/>
</dbReference>
<reference evidence="3 4" key="1">
    <citation type="submission" date="2021-06" db="EMBL/GenBank/DDBJ databases">
        <authorList>
            <person name="Palmer J.M."/>
        </authorList>
    </citation>
    <scope>NUCLEOTIDE SEQUENCE [LARGE SCALE GENOMIC DNA]</scope>
    <source>
        <strain evidence="4">if_2019</strain>
        <tissue evidence="3">Muscle</tissue>
    </source>
</reference>
<feature type="compositionally biased region" description="Basic residues" evidence="1">
    <location>
        <begin position="86"/>
        <end position="95"/>
    </location>
</feature>
<gene>
    <name evidence="3" type="primary">PCDHA1</name>
    <name evidence="3" type="ORF">ILYODFUR_015534</name>
</gene>
<dbReference type="InterPro" id="IPR031904">
    <property type="entry name" value="Cadherin_CBD"/>
</dbReference>
<evidence type="ECO:0000313" key="3">
    <source>
        <dbReference type="EMBL" id="MEQ2229106.1"/>
    </source>
</evidence>